<comment type="caution">
    <text evidence="2">The sequence shown here is derived from an EMBL/GenBank/DDBJ whole genome shotgun (WGS) entry which is preliminary data.</text>
</comment>
<protein>
    <submittedName>
        <fullName evidence="2">Uncharacterized protein</fullName>
    </submittedName>
</protein>
<dbReference type="RefSeq" id="WP_136407760.1">
    <property type="nucleotide sequence ID" value="NZ_SSWX01000030.1"/>
</dbReference>
<proteinExistence type="predicted"/>
<evidence type="ECO:0000256" key="1">
    <source>
        <dbReference type="SAM" id="MobiDB-lite"/>
    </source>
</evidence>
<accession>A0A4S5BML1</accession>
<sequence length="72" mass="8222">MKVVFKHKSGRSELMNQREADILQKLKRGTYQTKDMQARPVTQEAGSVQHGATDEPIKKQTRKRQADKGTPE</sequence>
<reference evidence="2 3" key="1">
    <citation type="submission" date="2019-04" db="EMBL/GenBank/DDBJ databases">
        <title>Lampropedia sp YIM MLB12 draf genome.</title>
        <authorList>
            <person name="Wang Y.-X."/>
        </authorList>
    </citation>
    <scope>NUCLEOTIDE SEQUENCE [LARGE SCALE GENOMIC DNA]</scope>
    <source>
        <strain evidence="2 3">YIM MLB12</strain>
    </source>
</reference>
<keyword evidence="3" id="KW-1185">Reference proteome</keyword>
<gene>
    <name evidence="2" type="ORF">E8K88_16410</name>
</gene>
<evidence type="ECO:0000313" key="2">
    <source>
        <dbReference type="EMBL" id="THJ30948.1"/>
    </source>
</evidence>
<dbReference type="AlphaFoldDB" id="A0A4S5BML1"/>
<feature type="region of interest" description="Disordered" evidence="1">
    <location>
        <begin position="31"/>
        <end position="72"/>
    </location>
</feature>
<dbReference type="EMBL" id="SSWX01000030">
    <property type="protein sequence ID" value="THJ30948.1"/>
    <property type="molecule type" value="Genomic_DNA"/>
</dbReference>
<dbReference type="Proteomes" id="UP000306236">
    <property type="component" value="Unassembled WGS sequence"/>
</dbReference>
<feature type="compositionally biased region" description="Basic and acidic residues" evidence="1">
    <location>
        <begin position="52"/>
        <end position="72"/>
    </location>
</feature>
<name>A0A4S5BML1_9BURK</name>
<evidence type="ECO:0000313" key="3">
    <source>
        <dbReference type="Proteomes" id="UP000306236"/>
    </source>
</evidence>
<organism evidence="2 3">
    <name type="scientific">Lampropedia aestuarii</name>
    <dbReference type="NCBI Taxonomy" id="2562762"/>
    <lineage>
        <taxon>Bacteria</taxon>
        <taxon>Pseudomonadati</taxon>
        <taxon>Pseudomonadota</taxon>
        <taxon>Betaproteobacteria</taxon>
        <taxon>Burkholderiales</taxon>
        <taxon>Comamonadaceae</taxon>
        <taxon>Lampropedia</taxon>
    </lineage>
</organism>